<proteinExistence type="predicted"/>
<organism evidence="1 2">
    <name type="scientific">Heracleum sosnowskyi</name>
    <dbReference type="NCBI Taxonomy" id="360622"/>
    <lineage>
        <taxon>Eukaryota</taxon>
        <taxon>Viridiplantae</taxon>
        <taxon>Streptophyta</taxon>
        <taxon>Embryophyta</taxon>
        <taxon>Tracheophyta</taxon>
        <taxon>Spermatophyta</taxon>
        <taxon>Magnoliopsida</taxon>
        <taxon>eudicotyledons</taxon>
        <taxon>Gunneridae</taxon>
        <taxon>Pentapetalae</taxon>
        <taxon>asterids</taxon>
        <taxon>campanulids</taxon>
        <taxon>Apiales</taxon>
        <taxon>Apiaceae</taxon>
        <taxon>Apioideae</taxon>
        <taxon>apioid superclade</taxon>
        <taxon>Tordylieae</taxon>
        <taxon>Tordyliinae</taxon>
        <taxon>Heracleum</taxon>
    </lineage>
</organism>
<dbReference type="Proteomes" id="UP001237642">
    <property type="component" value="Unassembled WGS sequence"/>
</dbReference>
<comment type="caution">
    <text evidence="1">The sequence shown here is derived from an EMBL/GenBank/DDBJ whole genome shotgun (WGS) entry which is preliminary data.</text>
</comment>
<dbReference type="AlphaFoldDB" id="A0AAD8J110"/>
<dbReference type="EMBL" id="JAUIZM010000003">
    <property type="protein sequence ID" value="KAK1393760.1"/>
    <property type="molecule type" value="Genomic_DNA"/>
</dbReference>
<reference evidence="1" key="2">
    <citation type="submission" date="2023-05" db="EMBL/GenBank/DDBJ databases">
        <authorList>
            <person name="Schelkunov M.I."/>
        </authorList>
    </citation>
    <scope>NUCLEOTIDE SEQUENCE</scope>
    <source>
        <strain evidence="1">Hsosn_3</strain>
        <tissue evidence="1">Leaf</tissue>
    </source>
</reference>
<name>A0AAD8J110_9APIA</name>
<accession>A0AAD8J110</accession>
<protein>
    <submittedName>
        <fullName evidence="1">Uncharacterized protein</fullName>
    </submittedName>
</protein>
<reference evidence="1" key="1">
    <citation type="submission" date="2023-02" db="EMBL/GenBank/DDBJ databases">
        <title>Genome of toxic invasive species Heracleum sosnowskyi carries increased number of genes despite the absence of recent whole-genome duplications.</title>
        <authorList>
            <person name="Schelkunov M."/>
            <person name="Shtratnikova V."/>
            <person name="Makarenko M."/>
            <person name="Klepikova A."/>
            <person name="Omelchenko D."/>
            <person name="Novikova G."/>
            <person name="Obukhova E."/>
            <person name="Bogdanov V."/>
            <person name="Penin A."/>
            <person name="Logacheva M."/>
        </authorList>
    </citation>
    <scope>NUCLEOTIDE SEQUENCE</scope>
    <source>
        <strain evidence="1">Hsosn_3</strain>
        <tissue evidence="1">Leaf</tissue>
    </source>
</reference>
<keyword evidence="2" id="KW-1185">Reference proteome</keyword>
<evidence type="ECO:0000313" key="2">
    <source>
        <dbReference type="Proteomes" id="UP001237642"/>
    </source>
</evidence>
<gene>
    <name evidence="1" type="ORF">POM88_012816</name>
</gene>
<evidence type="ECO:0000313" key="1">
    <source>
        <dbReference type="EMBL" id="KAK1393760.1"/>
    </source>
</evidence>
<sequence>MIEGESLVFLIHVLVKDTEVLTLSNTGEPAEVPNHQTTIAATHVPLEIFAFPLTTQKDLLQQLAHFPDIKIIKARTTADITRISQSLNQEIISEIESKAKLLVPLSSSATKLARILSTSVNESKLSFPVIESKVA</sequence>